<evidence type="ECO:0000313" key="2">
    <source>
        <dbReference type="EMBL" id="WEK12538.1"/>
    </source>
</evidence>
<gene>
    <name evidence="2" type="ORF">P0Y48_08610</name>
</gene>
<reference evidence="2" key="1">
    <citation type="submission" date="2023-03" db="EMBL/GenBank/DDBJ databases">
        <title>Andean soil-derived lignocellulolytic bacterial consortium as a source of novel taxa and putative plastic-active enzymes.</title>
        <authorList>
            <person name="Diaz-Garcia L."/>
            <person name="Chuvochina M."/>
            <person name="Feuerriegel G."/>
            <person name="Bunk B."/>
            <person name="Sproer C."/>
            <person name="Streit W.R."/>
            <person name="Rodriguez L.M."/>
            <person name="Overmann J."/>
            <person name="Jimenez D.J."/>
        </authorList>
    </citation>
    <scope>NUCLEOTIDE SEQUENCE</scope>
    <source>
        <strain evidence="2">MAG 4610</strain>
    </source>
</reference>
<organism evidence="2 3">
    <name type="scientific">Candidatus Microbacterium phytovorans</name>
    <dbReference type="NCBI Taxonomy" id="3121374"/>
    <lineage>
        <taxon>Bacteria</taxon>
        <taxon>Bacillati</taxon>
        <taxon>Actinomycetota</taxon>
        <taxon>Actinomycetes</taxon>
        <taxon>Micrococcales</taxon>
        <taxon>Microbacteriaceae</taxon>
        <taxon>Microbacterium</taxon>
    </lineage>
</organism>
<accession>A0AAJ5W0A1</accession>
<evidence type="ECO:0000313" key="3">
    <source>
        <dbReference type="Proteomes" id="UP001213972"/>
    </source>
</evidence>
<dbReference type="AlphaFoldDB" id="A0AAJ5W0A1"/>
<keyword evidence="1" id="KW-0812">Transmembrane</keyword>
<dbReference type="EMBL" id="CP119321">
    <property type="protein sequence ID" value="WEK12538.1"/>
    <property type="molecule type" value="Genomic_DNA"/>
</dbReference>
<protein>
    <submittedName>
        <fullName evidence="2">Uncharacterized protein</fullName>
    </submittedName>
</protein>
<feature type="transmembrane region" description="Helical" evidence="1">
    <location>
        <begin position="6"/>
        <end position="24"/>
    </location>
</feature>
<keyword evidence="1" id="KW-0472">Membrane</keyword>
<proteinExistence type="predicted"/>
<name>A0AAJ5W0A1_9MICO</name>
<keyword evidence="1" id="KW-1133">Transmembrane helix</keyword>
<dbReference type="Proteomes" id="UP001213972">
    <property type="component" value="Chromosome"/>
</dbReference>
<sequence>MDLLNIVLAIAGYAIGMVILFFVIKEAVLAALREHTLNSTTAVMIRQSVPLEVTRSNAE</sequence>
<evidence type="ECO:0000256" key="1">
    <source>
        <dbReference type="SAM" id="Phobius"/>
    </source>
</evidence>